<gene>
    <name evidence="1" type="ORF">RF11_14575</name>
</gene>
<accession>A0A0C2ITD1</accession>
<dbReference type="AlphaFoldDB" id="A0A0C2ITD1"/>
<name>A0A0C2ITD1_THEKT</name>
<dbReference type="Proteomes" id="UP000031668">
    <property type="component" value="Unassembled WGS sequence"/>
</dbReference>
<evidence type="ECO:0000313" key="2">
    <source>
        <dbReference type="Proteomes" id="UP000031668"/>
    </source>
</evidence>
<dbReference type="EMBL" id="JWZT01002742">
    <property type="protein sequence ID" value="KII68639.1"/>
    <property type="molecule type" value="Genomic_DNA"/>
</dbReference>
<evidence type="ECO:0008006" key="3">
    <source>
        <dbReference type="Google" id="ProtNLM"/>
    </source>
</evidence>
<evidence type="ECO:0000313" key="1">
    <source>
        <dbReference type="EMBL" id="KII68639.1"/>
    </source>
</evidence>
<organism evidence="1 2">
    <name type="scientific">Thelohanellus kitauei</name>
    <name type="common">Myxosporean</name>
    <dbReference type="NCBI Taxonomy" id="669202"/>
    <lineage>
        <taxon>Eukaryota</taxon>
        <taxon>Metazoa</taxon>
        <taxon>Cnidaria</taxon>
        <taxon>Myxozoa</taxon>
        <taxon>Myxosporea</taxon>
        <taxon>Bivalvulida</taxon>
        <taxon>Platysporina</taxon>
        <taxon>Myxobolidae</taxon>
        <taxon>Thelohanellus</taxon>
    </lineage>
</organism>
<keyword evidence="2" id="KW-1185">Reference proteome</keyword>
<comment type="caution">
    <text evidence="1">The sequence shown here is derived from an EMBL/GenBank/DDBJ whole genome shotgun (WGS) entry which is preliminary data.</text>
</comment>
<sequence length="234" mass="27078">MHFNKFPMGKFRFARVFTRPCVTVQKAPKEILLANANPGKVENVGVGVLIERLNEYRINPLMHIISRHKPKTRTYETSRRARASETSRTLGSNSADLFTNPASLYLMVHSSIITRHEWFPPSALIYNNTMPLSQAAMRLTRTMIKNKNISFCDIDSFLLTCQLPIAQIRFKLPLDHPWKPGEDALIFIFKMYTRNKKLIINKKIIDDYCWLDNNEVMKKLSADVSMQLEPFLSD</sequence>
<reference evidence="1 2" key="1">
    <citation type="journal article" date="2014" name="Genome Biol. Evol.">
        <title>The genome of the myxosporean Thelohanellus kitauei shows adaptations to nutrient acquisition within its fish host.</title>
        <authorList>
            <person name="Yang Y."/>
            <person name="Xiong J."/>
            <person name="Zhou Z."/>
            <person name="Huo F."/>
            <person name="Miao W."/>
            <person name="Ran C."/>
            <person name="Liu Y."/>
            <person name="Zhang J."/>
            <person name="Feng J."/>
            <person name="Wang M."/>
            <person name="Wang M."/>
            <person name="Wang L."/>
            <person name="Yao B."/>
        </authorList>
    </citation>
    <scope>NUCLEOTIDE SEQUENCE [LARGE SCALE GENOMIC DNA]</scope>
    <source>
        <strain evidence="1">Wuqing</strain>
    </source>
</reference>
<proteinExistence type="predicted"/>
<protein>
    <recommendedName>
        <fullName evidence="3">39S ribosomal protein L46, mitochondrial</fullName>
    </recommendedName>
</protein>
<dbReference type="Gene3D" id="3.90.79.10">
    <property type="entry name" value="Nucleoside Triphosphate Pyrophosphohydrolase"/>
    <property type="match status" value="1"/>
</dbReference>